<evidence type="ECO:0000256" key="14">
    <source>
        <dbReference type="SAM" id="SignalP"/>
    </source>
</evidence>
<dbReference type="InterPro" id="IPR004843">
    <property type="entry name" value="Calcineurin-like_PHP"/>
</dbReference>
<dbReference type="GO" id="GO:0000324">
    <property type="term" value="C:fungal-type vacuole"/>
    <property type="evidence" value="ECO:0007669"/>
    <property type="project" value="TreeGrafter"/>
</dbReference>
<dbReference type="Proteomes" id="UP000223968">
    <property type="component" value="Unassembled WGS sequence"/>
</dbReference>
<dbReference type="STRING" id="1447875.A0A2B7WHJ5"/>
<evidence type="ECO:0000256" key="7">
    <source>
        <dbReference type="ARBA" id="ARBA00022801"/>
    </source>
</evidence>
<dbReference type="GO" id="GO:0006798">
    <property type="term" value="P:polyphosphate catabolic process"/>
    <property type="evidence" value="ECO:0007669"/>
    <property type="project" value="TreeGrafter"/>
</dbReference>
<keyword evidence="6" id="KW-0812">Transmembrane</keyword>
<evidence type="ECO:0000313" key="16">
    <source>
        <dbReference type="EMBL" id="PGG96062.1"/>
    </source>
</evidence>
<keyword evidence="10 12" id="KW-0472">Membrane</keyword>
<keyword evidence="5 12" id="KW-0926">Vacuole</keyword>
<keyword evidence="8" id="KW-0735">Signal-anchor</keyword>
<evidence type="ECO:0000256" key="11">
    <source>
        <dbReference type="ARBA" id="ARBA00023180"/>
    </source>
</evidence>
<evidence type="ECO:0000256" key="1">
    <source>
        <dbReference type="ARBA" id="ARBA00004576"/>
    </source>
</evidence>
<evidence type="ECO:0000256" key="9">
    <source>
        <dbReference type="ARBA" id="ARBA00022989"/>
    </source>
</evidence>
<dbReference type="PANTHER" id="PTHR10340">
    <property type="entry name" value="SPHINGOMYELIN PHOSPHODIESTERASE"/>
    <property type="match status" value="1"/>
</dbReference>
<keyword evidence="7 12" id="KW-0378">Hydrolase</keyword>
<organism evidence="16 17">
    <name type="scientific">Helicocarpus griseus UAMH5409</name>
    <dbReference type="NCBI Taxonomy" id="1447875"/>
    <lineage>
        <taxon>Eukaryota</taxon>
        <taxon>Fungi</taxon>
        <taxon>Dikarya</taxon>
        <taxon>Ascomycota</taxon>
        <taxon>Pezizomycotina</taxon>
        <taxon>Eurotiomycetes</taxon>
        <taxon>Eurotiomycetidae</taxon>
        <taxon>Onygenales</taxon>
        <taxon>Ajellomycetaceae</taxon>
        <taxon>Helicocarpus</taxon>
    </lineage>
</organism>
<keyword evidence="17" id="KW-1185">Reference proteome</keyword>
<dbReference type="InterPro" id="IPR012358">
    <property type="entry name" value="EndopolyPtase_N1"/>
</dbReference>
<feature type="compositionally biased region" description="Pro residues" evidence="13">
    <location>
        <begin position="511"/>
        <end position="522"/>
    </location>
</feature>
<comment type="function">
    <text evidence="12">Catalyzes the hydrolysis of inorganic polyphosphate (polyP) chains of many hundreds of phosphate residues into shorter lengths.</text>
</comment>
<feature type="compositionally biased region" description="Low complexity" evidence="13">
    <location>
        <begin position="472"/>
        <end position="483"/>
    </location>
</feature>
<keyword evidence="11" id="KW-0325">Glycoprotein</keyword>
<comment type="catalytic activity">
    <reaction evidence="12">
        <text>[phosphate](n+1) + n H2O = (n+1) phosphate + n H(+)</text>
        <dbReference type="Rhea" id="RHEA:22452"/>
        <dbReference type="Rhea" id="RHEA-COMP:14280"/>
        <dbReference type="ChEBI" id="CHEBI:15377"/>
        <dbReference type="ChEBI" id="CHEBI:15378"/>
        <dbReference type="ChEBI" id="CHEBI:16838"/>
        <dbReference type="ChEBI" id="CHEBI:43474"/>
        <dbReference type="EC" id="3.6.1.10"/>
    </reaction>
</comment>
<gene>
    <name evidence="16" type="ORF">AJ79_09750</name>
</gene>
<comment type="subcellular location">
    <subcellularLocation>
        <location evidence="1">Vacuole membrane</location>
        <topology evidence="1">Single-pass type II membrane protein</topology>
    </subcellularLocation>
</comment>
<evidence type="ECO:0000256" key="6">
    <source>
        <dbReference type="ARBA" id="ARBA00022692"/>
    </source>
</evidence>
<dbReference type="FunFam" id="3.60.21.10:FF:000082">
    <property type="entry name" value="Endopolyphosphatase"/>
    <property type="match status" value="1"/>
</dbReference>
<dbReference type="Gene3D" id="3.60.21.10">
    <property type="match status" value="1"/>
</dbReference>
<feature type="compositionally biased region" description="Basic residues" evidence="13">
    <location>
        <begin position="487"/>
        <end position="507"/>
    </location>
</feature>
<dbReference type="Pfam" id="PF00149">
    <property type="entry name" value="Metallophos"/>
    <property type="match status" value="1"/>
</dbReference>
<evidence type="ECO:0000256" key="2">
    <source>
        <dbReference type="ARBA" id="ARBA00010399"/>
    </source>
</evidence>
<keyword evidence="9" id="KW-1133">Transmembrane helix</keyword>
<evidence type="ECO:0000256" key="8">
    <source>
        <dbReference type="ARBA" id="ARBA00022968"/>
    </source>
</evidence>
<dbReference type="PANTHER" id="PTHR10340:SF55">
    <property type="entry name" value="ENDOPOLYPHOSPHATASE"/>
    <property type="match status" value="1"/>
</dbReference>
<protein>
    <recommendedName>
        <fullName evidence="4 12">Endopolyphosphatase</fullName>
        <ecNumber evidence="3 12">3.6.1.10</ecNumber>
    </recommendedName>
</protein>
<sequence>MAKFFLAISLLAIWSPWPFAGAEYPRARKSGELRGEQEPKLHGRFLHITDIHPDAYYKPNTNTDANRNCHRGSGEAGWFGTPGSDCDSPLTLVNATLDWIRDNLADSVDFVVWTGDSARHDNDEKIPRTEKEILDMNQLLANQLRDVFSKSDGNKKGIRVPIVPTIGNNDIMPHNIFKDGPNRWTKEFASIWKHFIPEEQRHSFVQGGWFYVEVIPDKLSVFSLNTMYFFDSNGAVDGCRDNDQPGYEHMEWLRIQLQFIREKNMKAILIGHVPPARAGSKENWDESCWQKYTLWLQQYRDVIAGSMFGHMNIDHFMLQDTDDLKIGNQEVEPLHKLAKRYNLEDEVSAQSRLTYLSSLRDDWSRLPSPPTTSFSSYPHGDEDSHLYDLGLSSNLESKGKKKEMRKYLKKIGGPWAERYSVSLVSPSVIPNYYPTLRVIEYNITGLENAMLWSEMFTKDDRSSLQSSPIPEDLGLGNLDNQDLSGEKKKRKRKKKKKKKHKKHKKSKFIVPDPPSSTAPPGPAYSNQPLTFLSYTQYFSNLTELDTEEAAVSTTHHFVDQKPLSWREYRKKTLGDNQPRNISFEVFYDTKTDKTYKLKDLTVNSLLGLARRIAGKKAGKQDRSSMLPTADAGRRHNETGTSAGAPLKSRKDQLGSSHKGVESPPSVTKSRDKVWNVFLRRAFVGYLDGDDLTDISA</sequence>
<name>A0A2B7WHJ5_9EURO</name>
<dbReference type="GO" id="GO:0000298">
    <property type="term" value="F:endopolyphosphatase activity"/>
    <property type="evidence" value="ECO:0007669"/>
    <property type="project" value="UniProtKB-EC"/>
</dbReference>
<evidence type="ECO:0000256" key="4">
    <source>
        <dbReference type="ARBA" id="ARBA00014458"/>
    </source>
</evidence>
<evidence type="ECO:0000256" key="3">
    <source>
        <dbReference type="ARBA" id="ARBA00012459"/>
    </source>
</evidence>
<evidence type="ECO:0000256" key="10">
    <source>
        <dbReference type="ARBA" id="ARBA00023136"/>
    </source>
</evidence>
<evidence type="ECO:0000256" key="13">
    <source>
        <dbReference type="SAM" id="MobiDB-lite"/>
    </source>
</evidence>
<comment type="caution">
    <text evidence="16">The sequence shown here is derived from an EMBL/GenBank/DDBJ whole genome shotgun (WGS) entry which is preliminary data.</text>
</comment>
<dbReference type="EC" id="3.6.1.10" evidence="3 12"/>
<dbReference type="GO" id="GO:0005774">
    <property type="term" value="C:vacuolar membrane"/>
    <property type="evidence" value="ECO:0007669"/>
    <property type="project" value="UniProtKB-SubCell"/>
</dbReference>
<proteinExistence type="inferred from homology"/>
<evidence type="ECO:0000259" key="15">
    <source>
        <dbReference type="Pfam" id="PF00149"/>
    </source>
</evidence>
<feature type="region of interest" description="Disordered" evidence="13">
    <location>
        <begin position="616"/>
        <end position="669"/>
    </location>
</feature>
<feature type="region of interest" description="Disordered" evidence="13">
    <location>
        <begin position="463"/>
        <end position="524"/>
    </location>
</feature>
<dbReference type="GO" id="GO:0004309">
    <property type="term" value="F:exopolyphosphatase activity"/>
    <property type="evidence" value="ECO:0007669"/>
    <property type="project" value="TreeGrafter"/>
</dbReference>
<keyword evidence="14" id="KW-0732">Signal</keyword>
<dbReference type="OrthoDB" id="348678at2759"/>
<dbReference type="AlphaFoldDB" id="A0A2B7WHJ5"/>
<comment type="similarity">
    <text evidence="2">Belongs to the endopolyphosphatase PPN1 family.</text>
</comment>
<dbReference type="SUPFAM" id="SSF56300">
    <property type="entry name" value="Metallo-dependent phosphatases"/>
    <property type="match status" value="1"/>
</dbReference>
<evidence type="ECO:0000256" key="12">
    <source>
        <dbReference type="PIRNR" id="PIRNR027093"/>
    </source>
</evidence>
<feature type="signal peptide" evidence="14">
    <location>
        <begin position="1"/>
        <end position="22"/>
    </location>
</feature>
<reference evidence="16 17" key="1">
    <citation type="submission" date="2017-10" db="EMBL/GenBank/DDBJ databases">
        <title>Comparative genomics in systemic dimorphic fungi from Ajellomycetaceae.</title>
        <authorList>
            <person name="Munoz J.F."/>
            <person name="Mcewen J.G."/>
            <person name="Clay O.K."/>
            <person name="Cuomo C.A."/>
        </authorList>
    </citation>
    <scope>NUCLEOTIDE SEQUENCE [LARGE SCALE GENOMIC DNA]</scope>
    <source>
        <strain evidence="16 17">UAMH5409</strain>
    </source>
</reference>
<dbReference type="InterPro" id="IPR041805">
    <property type="entry name" value="ASMase/PPN1_MPP"/>
</dbReference>
<dbReference type="EMBL" id="PDNB01000297">
    <property type="protein sequence ID" value="PGG96062.1"/>
    <property type="molecule type" value="Genomic_DNA"/>
</dbReference>
<feature type="chain" id="PRO_5013083784" description="Endopolyphosphatase" evidence="14">
    <location>
        <begin position="23"/>
        <end position="696"/>
    </location>
</feature>
<dbReference type="PIRSF" id="PIRSF027093">
    <property type="entry name" value="EndopolyPtase_N1"/>
    <property type="match status" value="1"/>
</dbReference>
<accession>A0A2B7WHJ5</accession>
<evidence type="ECO:0000256" key="5">
    <source>
        <dbReference type="ARBA" id="ARBA00022554"/>
    </source>
</evidence>
<feature type="domain" description="Calcineurin-like phosphoesterase" evidence="15">
    <location>
        <begin position="44"/>
        <end position="300"/>
    </location>
</feature>
<dbReference type="GO" id="GO:0008081">
    <property type="term" value="F:phosphoric diester hydrolase activity"/>
    <property type="evidence" value="ECO:0007669"/>
    <property type="project" value="TreeGrafter"/>
</dbReference>
<evidence type="ECO:0000313" key="17">
    <source>
        <dbReference type="Proteomes" id="UP000223968"/>
    </source>
</evidence>
<dbReference type="InterPro" id="IPR029052">
    <property type="entry name" value="Metallo-depent_PP-like"/>
</dbReference>
<dbReference type="CDD" id="cd00842">
    <property type="entry name" value="MPP_ASMase"/>
    <property type="match status" value="1"/>
</dbReference>